<dbReference type="GO" id="GO:0017004">
    <property type="term" value="P:cytochrome complex assembly"/>
    <property type="evidence" value="ECO:0007669"/>
    <property type="project" value="UniProtKB-KW"/>
</dbReference>
<name>T0Z7D9_9ZZZZ</name>
<proteinExistence type="predicted"/>
<protein>
    <submittedName>
        <fullName evidence="4">Formate-dependent nitrite reductase complex subunit NrfG</fullName>
    </submittedName>
</protein>
<accession>T0Z7D9</accession>
<organism evidence="4">
    <name type="scientific">mine drainage metagenome</name>
    <dbReference type="NCBI Taxonomy" id="410659"/>
    <lineage>
        <taxon>unclassified sequences</taxon>
        <taxon>metagenomes</taxon>
        <taxon>ecological metagenomes</taxon>
    </lineage>
</organism>
<sequence>MVCAVACGGRRSAVYLKSSNWPWKRYPGVASPQSPIITLIDHLDRDPKDIDDWLKLGRSYIIVQEYPFAVRAFARANLVAGGRNATALVGEAEALILIHDSSLEGRAGQLIDEALAIDPTSPQALFFGAAEAMRLGDLPLARTRFSKLLAMNPPAQVKTMLKQEITAIDAKLDPKIVDPAGKT</sequence>
<gene>
    <name evidence="4" type="ORF">B1A_15329</name>
</gene>
<feature type="non-terminal residue" evidence="4">
    <location>
        <position position="183"/>
    </location>
</feature>
<dbReference type="Pfam" id="PF23914">
    <property type="entry name" value="TPR_CcmH_CycH"/>
    <property type="match status" value="1"/>
</dbReference>
<evidence type="ECO:0000259" key="3">
    <source>
        <dbReference type="Pfam" id="PF23914"/>
    </source>
</evidence>
<dbReference type="SUPFAM" id="SSF48452">
    <property type="entry name" value="TPR-like"/>
    <property type="match status" value="1"/>
</dbReference>
<dbReference type="AlphaFoldDB" id="T0Z7D9"/>
<evidence type="ECO:0000313" key="4">
    <source>
        <dbReference type="EMBL" id="EQD43946.1"/>
    </source>
</evidence>
<dbReference type="PANTHER" id="PTHR47870">
    <property type="entry name" value="CYTOCHROME C-TYPE BIOGENESIS PROTEIN CCMH"/>
    <property type="match status" value="1"/>
</dbReference>
<reference evidence="4" key="1">
    <citation type="submission" date="2013-08" db="EMBL/GenBank/DDBJ databases">
        <authorList>
            <person name="Mendez C."/>
            <person name="Richter M."/>
            <person name="Ferrer M."/>
            <person name="Sanchez J."/>
        </authorList>
    </citation>
    <scope>NUCLEOTIDE SEQUENCE</scope>
</reference>
<dbReference type="PANTHER" id="PTHR47870:SF1">
    <property type="entry name" value="CYTOCHROME C-TYPE BIOGENESIS PROTEIN CCMH"/>
    <property type="match status" value="1"/>
</dbReference>
<dbReference type="InterPro" id="IPR011990">
    <property type="entry name" value="TPR-like_helical_dom_sf"/>
</dbReference>
<dbReference type="InterPro" id="IPR051263">
    <property type="entry name" value="C-type_cytochrome_biogenesis"/>
</dbReference>
<evidence type="ECO:0000256" key="2">
    <source>
        <dbReference type="ARBA" id="ARBA00022748"/>
    </source>
</evidence>
<evidence type="ECO:0000256" key="1">
    <source>
        <dbReference type="ARBA" id="ARBA00022737"/>
    </source>
</evidence>
<dbReference type="Gene3D" id="1.25.40.10">
    <property type="entry name" value="Tetratricopeptide repeat domain"/>
    <property type="match status" value="1"/>
</dbReference>
<keyword evidence="1" id="KW-0677">Repeat</keyword>
<keyword evidence="2" id="KW-0201">Cytochrome c-type biogenesis</keyword>
<comment type="caution">
    <text evidence="4">The sequence shown here is derived from an EMBL/GenBank/DDBJ whole genome shotgun (WGS) entry which is preliminary data.</text>
</comment>
<feature type="domain" description="Cytochrome c-type biogenesis protein H TPR" evidence="3">
    <location>
        <begin position="39"/>
        <end position="155"/>
    </location>
</feature>
<reference evidence="4" key="2">
    <citation type="journal article" date="2014" name="ISME J.">
        <title>Microbial stratification in low pH oxic and suboxic macroscopic growths along an acid mine drainage.</title>
        <authorList>
            <person name="Mendez-Garcia C."/>
            <person name="Mesa V."/>
            <person name="Sprenger R.R."/>
            <person name="Richter M."/>
            <person name="Diez M.S."/>
            <person name="Solano J."/>
            <person name="Bargiela R."/>
            <person name="Golyshina O.V."/>
            <person name="Manteca A."/>
            <person name="Ramos J.L."/>
            <person name="Gallego J.R."/>
            <person name="Llorente I."/>
            <person name="Martins Dos Santos V.A."/>
            <person name="Jensen O.N."/>
            <person name="Pelaez A.I."/>
            <person name="Sanchez J."/>
            <person name="Ferrer M."/>
        </authorList>
    </citation>
    <scope>NUCLEOTIDE SEQUENCE</scope>
</reference>
<dbReference type="InterPro" id="IPR056413">
    <property type="entry name" value="TPR_CcmH_CycH"/>
</dbReference>
<dbReference type="EMBL" id="AUZX01011247">
    <property type="protein sequence ID" value="EQD43946.1"/>
    <property type="molecule type" value="Genomic_DNA"/>
</dbReference>